<dbReference type="PRINTS" id="PR00455">
    <property type="entry name" value="HTHTETR"/>
</dbReference>
<dbReference type="RefSeq" id="WP_211342937.1">
    <property type="nucleotide sequence ID" value="NZ_RBWU01000002.1"/>
</dbReference>
<keyword evidence="1" id="KW-0805">Transcription regulation</keyword>
<dbReference type="GO" id="GO:0000976">
    <property type="term" value="F:transcription cis-regulatory region binding"/>
    <property type="evidence" value="ECO:0007669"/>
    <property type="project" value="TreeGrafter"/>
</dbReference>
<feature type="domain" description="HTH tetR-type" evidence="5">
    <location>
        <begin position="15"/>
        <end position="75"/>
    </location>
</feature>
<dbReference type="PROSITE" id="PS50977">
    <property type="entry name" value="HTH_TETR_2"/>
    <property type="match status" value="1"/>
</dbReference>
<reference evidence="6 7" key="1">
    <citation type="submission" date="2018-10" db="EMBL/GenBank/DDBJ databases">
        <title>Genomic Encyclopedia of Archaeal and Bacterial Type Strains, Phase II (KMG-II): from individual species to whole genera.</title>
        <authorList>
            <person name="Goeker M."/>
        </authorList>
    </citation>
    <scope>NUCLEOTIDE SEQUENCE [LARGE SCALE GENOMIC DNA]</scope>
    <source>
        <strain evidence="6 7">DSM 43383</strain>
    </source>
</reference>
<sequence length="209" mass="22470">MTDTPRSPRRQARGRQRMEQILDAAAQVFGEAGYEAATTNAIAARAGVSPGSLYQFFSNKDAVAAALAARYVEGLGAAQRQALALDVVGLPLDALLDRVVDPLIDFNIAHPGFKALFARSDMPESMTAATRPLHAAVFDRVQAIIAARAPDLPADRCARTAKISVHIFRALLPLVLAAEGDERAKLRTELKHALHRYLEPIIGNAAPLD</sequence>
<evidence type="ECO:0000313" key="7">
    <source>
        <dbReference type="Proteomes" id="UP000274601"/>
    </source>
</evidence>
<feature type="DNA-binding region" description="H-T-H motif" evidence="4">
    <location>
        <begin position="38"/>
        <end position="57"/>
    </location>
</feature>
<name>A0A495QTP8_9ACTN</name>
<accession>A0A495QTP8</accession>
<dbReference type="InterPro" id="IPR041669">
    <property type="entry name" value="TetR_C_15"/>
</dbReference>
<dbReference type="GO" id="GO:0003700">
    <property type="term" value="F:DNA-binding transcription factor activity"/>
    <property type="evidence" value="ECO:0007669"/>
    <property type="project" value="TreeGrafter"/>
</dbReference>
<dbReference type="InterPro" id="IPR001647">
    <property type="entry name" value="HTH_TetR"/>
</dbReference>
<dbReference type="Proteomes" id="UP000274601">
    <property type="component" value="Unassembled WGS sequence"/>
</dbReference>
<keyword evidence="3" id="KW-0804">Transcription</keyword>
<evidence type="ECO:0000256" key="3">
    <source>
        <dbReference type="ARBA" id="ARBA00023163"/>
    </source>
</evidence>
<dbReference type="EMBL" id="RBWU01000002">
    <property type="protein sequence ID" value="RKS76902.1"/>
    <property type="molecule type" value="Genomic_DNA"/>
</dbReference>
<dbReference type="InterPro" id="IPR009057">
    <property type="entry name" value="Homeodomain-like_sf"/>
</dbReference>
<evidence type="ECO:0000313" key="6">
    <source>
        <dbReference type="EMBL" id="RKS76902.1"/>
    </source>
</evidence>
<dbReference type="PROSITE" id="PS01081">
    <property type="entry name" value="HTH_TETR_1"/>
    <property type="match status" value="1"/>
</dbReference>
<evidence type="ECO:0000256" key="2">
    <source>
        <dbReference type="ARBA" id="ARBA00023125"/>
    </source>
</evidence>
<dbReference type="InterPro" id="IPR023772">
    <property type="entry name" value="DNA-bd_HTH_TetR-type_CS"/>
</dbReference>
<keyword evidence="2 4" id="KW-0238">DNA-binding</keyword>
<keyword evidence="7" id="KW-1185">Reference proteome</keyword>
<dbReference type="PANTHER" id="PTHR30055:SF234">
    <property type="entry name" value="HTH-TYPE TRANSCRIPTIONAL REGULATOR BETI"/>
    <property type="match status" value="1"/>
</dbReference>
<dbReference type="SUPFAM" id="SSF46689">
    <property type="entry name" value="Homeodomain-like"/>
    <property type="match status" value="1"/>
</dbReference>
<dbReference type="Pfam" id="PF00440">
    <property type="entry name" value="TetR_N"/>
    <property type="match status" value="1"/>
</dbReference>
<protein>
    <submittedName>
        <fullName evidence="6">TetR family transcriptional regulator</fullName>
    </submittedName>
</protein>
<dbReference type="Gene3D" id="1.10.357.10">
    <property type="entry name" value="Tetracycline Repressor, domain 2"/>
    <property type="match status" value="1"/>
</dbReference>
<gene>
    <name evidence="6" type="ORF">BZB76_2269</name>
</gene>
<organism evidence="6 7">
    <name type="scientific">Actinomadura pelletieri DSM 43383</name>
    <dbReference type="NCBI Taxonomy" id="1120940"/>
    <lineage>
        <taxon>Bacteria</taxon>
        <taxon>Bacillati</taxon>
        <taxon>Actinomycetota</taxon>
        <taxon>Actinomycetes</taxon>
        <taxon>Streptosporangiales</taxon>
        <taxon>Thermomonosporaceae</taxon>
        <taxon>Actinomadura</taxon>
    </lineage>
</organism>
<evidence type="ECO:0000256" key="1">
    <source>
        <dbReference type="ARBA" id="ARBA00023015"/>
    </source>
</evidence>
<evidence type="ECO:0000256" key="4">
    <source>
        <dbReference type="PROSITE-ProRule" id="PRU00335"/>
    </source>
</evidence>
<dbReference type="PANTHER" id="PTHR30055">
    <property type="entry name" value="HTH-TYPE TRANSCRIPTIONAL REGULATOR RUTR"/>
    <property type="match status" value="1"/>
</dbReference>
<evidence type="ECO:0000259" key="5">
    <source>
        <dbReference type="PROSITE" id="PS50977"/>
    </source>
</evidence>
<dbReference type="Pfam" id="PF17918">
    <property type="entry name" value="TetR_C_15"/>
    <property type="match status" value="1"/>
</dbReference>
<proteinExistence type="predicted"/>
<dbReference type="AlphaFoldDB" id="A0A495QTP8"/>
<comment type="caution">
    <text evidence="6">The sequence shown here is derived from an EMBL/GenBank/DDBJ whole genome shotgun (WGS) entry which is preliminary data.</text>
</comment>
<dbReference type="InterPro" id="IPR050109">
    <property type="entry name" value="HTH-type_TetR-like_transc_reg"/>
</dbReference>